<feature type="compositionally biased region" description="Polar residues" evidence="1">
    <location>
        <begin position="636"/>
        <end position="648"/>
    </location>
</feature>
<feature type="region of interest" description="Disordered" evidence="1">
    <location>
        <begin position="542"/>
        <end position="576"/>
    </location>
</feature>
<dbReference type="PANTHER" id="PTHR34461">
    <property type="entry name" value="EXPRESSED PROTEIN"/>
    <property type="match status" value="1"/>
</dbReference>
<comment type="caution">
    <text evidence="2">The sequence shown here is derived from an EMBL/GenBank/DDBJ whole genome shotgun (WGS) entry which is preliminary data.</text>
</comment>
<keyword evidence="3" id="KW-1185">Reference proteome</keyword>
<feature type="compositionally biased region" description="Acidic residues" evidence="1">
    <location>
        <begin position="127"/>
        <end position="137"/>
    </location>
</feature>
<name>A0A8X7TXR5_BRACI</name>
<feature type="region of interest" description="Disordered" evidence="1">
    <location>
        <begin position="386"/>
        <end position="405"/>
    </location>
</feature>
<evidence type="ECO:0000256" key="1">
    <source>
        <dbReference type="SAM" id="MobiDB-lite"/>
    </source>
</evidence>
<dbReference type="EMBL" id="JAAMPC010000015">
    <property type="protein sequence ID" value="KAG2258287.1"/>
    <property type="molecule type" value="Genomic_DNA"/>
</dbReference>
<feature type="region of interest" description="Disordered" evidence="1">
    <location>
        <begin position="99"/>
        <end position="167"/>
    </location>
</feature>
<sequence>MVEFRSQTHLNSPLHYIRAIKDGSINIVVNVVANGKSKLKFKPLVDVYNRGDTEDELPLPRVVRDLEMAEGSCTFGAEVGEETDPEGFDMTLEKVRKQCREKKRKRRGDTETVSQVKVKEESSLTLETEEEGCEVEEPLSSWNTKRRKKKQGRRTKRGSFTSSSPSAKKVDLPVLCDVKPEAFWDELVTVDVNLENQTEDEGCDVEEPLSSWNTKRSKKRKELKTKCDFTSTPSAKKVDLPVLCDVKAEASWDDSYLVPEAMGIIPTNPLLDFDKETESTSNKELVEEIMHDFPSDARLVLHRSPEPNSPGMVAIEEPITTKRVDKTVEDASEEFIDDARKAPCCLVDTLALENVLCGSVSREEDVLKVWHSSESKTTGYVNNISYSNTSSGSEEVKEDEESKDSKADLDMITSGLEIMKIHAPEILSGLDKTVTGLEIVKVDATDISESLTVDYGVGNTELVWENEDIANDELPEATDILQLSGCCDSMYNLHSVPDDSTVSLEDHLPERLQQSSSSGIVVDEAGAHKPTQLFEAPTDEAKIAEESDSSQQLEPHSHPEKLLSGRKTLSPNSQAKLCKAMEHSDSPIKMCKKSKGKLYFSSYNSHRILKAHGLDSIDRVEVVPNPKQAIRKANNNTRQTQYQRATNKFSRRDTQAAKPQPFSTGRTSLQGCTEKAIAFSQGQIRDFQYVAAKLTKELKSMRQITKRCLLAESNPSILPECNLDEVKTLIGKAEKTEESSKKWLSMIERDCTRFCKLMGMVKEDSPDTENIVQKKKKIKFADDAGGDLCHVKVFEVDLESES</sequence>
<gene>
    <name evidence="2" type="ORF">Bca52824_077581</name>
</gene>
<accession>A0A8X7TXR5</accession>
<protein>
    <submittedName>
        <fullName evidence="2">Uncharacterized protein</fullName>
    </submittedName>
</protein>
<dbReference type="PANTHER" id="PTHR34461:SF2">
    <property type="entry name" value="EXPRESSED PROTEIN"/>
    <property type="match status" value="1"/>
</dbReference>
<reference evidence="2 3" key="1">
    <citation type="submission" date="2020-02" db="EMBL/GenBank/DDBJ databases">
        <authorList>
            <person name="Ma Q."/>
            <person name="Huang Y."/>
            <person name="Song X."/>
            <person name="Pei D."/>
        </authorList>
    </citation>
    <scope>NUCLEOTIDE SEQUENCE [LARGE SCALE GENOMIC DNA]</scope>
    <source>
        <strain evidence="2">Sxm20200214</strain>
        <tissue evidence="2">Leaf</tissue>
    </source>
</reference>
<proteinExistence type="predicted"/>
<dbReference type="OrthoDB" id="775914at2759"/>
<feature type="region of interest" description="Disordered" evidence="1">
    <location>
        <begin position="636"/>
        <end position="667"/>
    </location>
</feature>
<dbReference type="AlphaFoldDB" id="A0A8X7TXR5"/>
<feature type="compositionally biased region" description="Basic residues" evidence="1">
    <location>
        <begin position="144"/>
        <end position="157"/>
    </location>
</feature>
<dbReference type="Proteomes" id="UP000886595">
    <property type="component" value="Unassembled WGS sequence"/>
</dbReference>
<organism evidence="2 3">
    <name type="scientific">Brassica carinata</name>
    <name type="common">Ethiopian mustard</name>
    <name type="synonym">Abyssinian cabbage</name>
    <dbReference type="NCBI Taxonomy" id="52824"/>
    <lineage>
        <taxon>Eukaryota</taxon>
        <taxon>Viridiplantae</taxon>
        <taxon>Streptophyta</taxon>
        <taxon>Embryophyta</taxon>
        <taxon>Tracheophyta</taxon>
        <taxon>Spermatophyta</taxon>
        <taxon>Magnoliopsida</taxon>
        <taxon>eudicotyledons</taxon>
        <taxon>Gunneridae</taxon>
        <taxon>Pentapetalae</taxon>
        <taxon>rosids</taxon>
        <taxon>malvids</taxon>
        <taxon>Brassicales</taxon>
        <taxon>Brassicaceae</taxon>
        <taxon>Brassiceae</taxon>
        <taxon>Brassica</taxon>
    </lineage>
</organism>
<evidence type="ECO:0000313" key="2">
    <source>
        <dbReference type="EMBL" id="KAG2258287.1"/>
    </source>
</evidence>
<evidence type="ECO:0000313" key="3">
    <source>
        <dbReference type="Proteomes" id="UP000886595"/>
    </source>
</evidence>